<evidence type="ECO:0000313" key="16">
    <source>
        <dbReference type="EMBL" id="TWT88990.1"/>
    </source>
</evidence>
<dbReference type="GO" id="GO:0016020">
    <property type="term" value="C:membrane"/>
    <property type="evidence" value="ECO:0007669"/>
    <property type="project" value="TreeGrafter"/>
</dbReference>
<keyword evidence="13" id="KW-0732">Signal</keyword>
<dbReference type="EC" id="3.4.11.2" evidence="4"/>
<evidence type="ECO:0000313" key="17">
    <source>
        <dbReference type="Proteomes" id="UP000315440"/>
    </source>
</evidence>
<dbReference type="InterPro" id="IPR004155">
    <property type="entry name" value="PBS_lyase_HEAT"/>
</dbReference>
<organism evidence="16 17">
    <name type="scientific">Pseudobythopirellula maris</name>
    <dbReference type="NCBI Taxonomy" id="2527991"/>
    <lineage>
        <taxon>Bacteria</taxon>
        <taxon>Pseudomonadati</taxon>
        <taxon>Planctomycetota</taxon>
        <taxon>Planctomycetia</taxon>
        <taxon>Pirellulales</taxon>
        <taxon>Lacipirellulaceae</taxon>
        <taxon>Pseudobythopirellula</taxon>
    </lineage>
</organism>
<dbReference type="Gene3D" id="1.25.10.10">
    <property type="entry name" value="Leucine-rich Repeat Variant"/>
    <property type="match status" value="2"/>
</dbReference>
<name>A0A5C5ZP65_9BACT</name>
<dbReference type="InterPro" id="IPR042097">
    <property type="entry name" value="Aminopeptidase_N-like_N_sf"/>
</dbReference>
<dbReference type="InterPro" id="IPR027268">
    <property type="entry name" value="Peptidase_M4/M1_CTD_sf"/>
</dbReference>
<evidence type="ECO:0000259" key="15">
    <source>
        <dbReference type="Pfam" id="PF17900"/>
    </source>
</evidence>
<dbReference type="PANTHER" id="PTHR11533:SF174">
    <property type="entry name" value="PUROMYCIN-SENSITIVE AMINOPEPTIDASE-RELATED"/>
    <property type="match status" value="1"/>
</dbReference>
<dbReference type="OrthoDB" id="9814383at2"/>
<comment type="caution">
    <text evidence="16">The sequence shown here is derived from an EMBL/GenBank/DDBJ whole genome shotgun (WGS) entry which is preliminary data.</text>
</comment>
<dbReference type="GO" id="GO:0005737">
    <property type="term" value="C:cytoplasm"/>
    <property type="evidence" value="ECO:0007669"/>
    <property type="project" value="TreeGrafter"/>
</dbReference>
<evidence type="ECO:0000256" key="13">
    <source>
        <dbReference type="SAM" id="SignalP"/>
    </source>
</evidence>
<dbReference type="Pfam" id="PF01433">
    <property type="entry name" value="Peptidase_M1"/>
    <property type="match status" value="1"/>
</dbReference>
<evidence type="ECO:0000256" key="10">
    <source>
        <dbReference type="ARBA" id="ARBA00022833"/>
    </source>
</evidence>
<keyword evidence="11" id="KW-0482">Metalloprotease</keyword>
<keyword evidence="7" id="KW-0645">Protease</keyword>
<dbReference type="GO" id="GO:0016285">
    <property type="term" value="F:alanyl aminopeptidase activity"/>
    <property type="evidence" value="ECO:0007669"/>
    <property type="project" value="UniProtKB-EC"/>
</dbReference>
<dbReference type="InterPro" id="IPR050344">
    <property type="entry name" value="Peptidase_M1_aminopeptidases"/>
</dbReference>
<dbReference type="GO" id="GO:0005615">
    <property type="term" value="C:extracellular space"/>
    <property type="evidence" value="ECO:0007669"/>
    <property type="project" value="TreeGrafter"/>
</dbReference>
<keyword evidence="10" id="KW-0862">Zinc</keyword>
<keyword evidence="6 16" id="KW-0031">Aminopeptidase</keyword>
<feature type="domain" description="Peptidase M1 membrane alanine aminopeptidase" evidence="14">
    <location>
        <begin position="280"/>
        <end position="487"/>
    </location>
</feature>
<dbReference type="InterPro" id="IPR001930">
    <property type="entry name" value="Peptidase_M1"/>
</dbReference>
<dbReference type="InterPro" id="IPR014782">
    <property type="entry name" value="Peptidase_M1_dom"/>
</dbReference>
<feature type="signal peptide" evidence="13">
    <location>
        <begin position="1"/>
        <end position="26"/>
    </location>
</feature>
<evidence type="ECO:0000256" key="3">
    <source>
        <dbReference type="ARBA" id="ARBA00010136"/>
    </source>
</evidence>
<keyword evidence="17" id="KW-1185">Reference proteome</keyword>
<comment type="catalytic activity">
    <reaction evidence="1">
        <text>Release of an N-terminal amino acid, Xaa-|-Yaa- from a peptide, amide or arylamide. Xaa is preferably Ala, but may be most amino acids including Pro (slow action). When a terminal hydrophobic residue is followed by a prolyl residue, the two may be released as an intact Xaa-Pro dipeptide.</text>
        <dbReference type="EC" id="3.4.11.2"/>
    </reaction>
</comment>
<dbReference type="GO" id="GO:0043171">
    <property type="term" value="P:peptide catabolic process"/>
    <property type="evidence" value="ECO:0007669"/>
    <property type="project" value="TreeGrafter"/>
</dbReference>
<feature type="chain" id="PRO_5023005153" description="Aminopeptidase N" evidence="13">
    <location>
        <begin position="27"/>
        <end position="885"/>
    </location>
</feature>
<reference evidence="16 17" key="1">
    <citation type="submission" date="2019-02" db="EMBL/GenBank/DDBJ databases">
        <title>Deep-cultivation of Planctomycetes and their phenomic and genomic characterization uncovers novel biology.</title>
        <authorList>
            <person name="Wiegand S."/>
            <person name="Jogler M."/>
            <person name="Boedeker C."/>
            <person name="Pinto D."/>
            <person name="Vollmers J."/>
            <person name="Rivas-Marin E."/>
            <person name="Kohn T."/>
            <person name="Peeters S.H."/>
            <person name="Heuer A."/>
            <person name="Rast P."/>
            <person name="Oberbeckmann S."/>
            <person name="Bunk B."/>
            <person name="Jeske O."/>
            <person name="Meyerdierks A."/>
            <person name="Storesund J.E."/>
            <person name="Kallscheuer N."/>
            <person name="Luecker S."/>
            <person name="Lage O.M."/>
            <person name="Pohl T."/>
            <person name="Merkel B.J."/>
            <person name="Hornburger P."/>
            <person name="Mueller R.-W."/>
            <person name="Bruemmer F."/>
            <person name="Labrenz M."/>
            <person name="Spormann A.M."/>
            <person name="Op Den Camp H."/>
            <person name="Overmann J."/>
            <person name="Amann R."/>
            <person name="Jetten M.S.M."/>
            <person name="Mascher T."/>
            <person name="Medema M.H."/>
            <person name="Devos D.P."/>
            <person name="Kaster A.-K."/>
            <person name="Ovreas L."/>
            <person name="Rohde M."/>
            <person name="Galperin M.Y."/>
            <person name="Jogler C."/>
        </authorList>
    </citation>
    <scope>NUCLEOTIDE SEQUENCE [LARGE SCALE GENOMIC DNA]</scope>
    <source>
        <strain evidence="16 17">Mal64</strain>
    </source>
</reference>
<dbReference type="GO" id="GO:0006508">
    <property type="term" value="P:proteolysis"/>
    <property type="evidence" value="ECO:0007669"/>
    <property type="project" value="UniProtKB-KW"/>
</dbReference>
<evidence type="ECO:0000256" key="6">
    <source>
        <dbReference type="ARBA" id="ARBA00022438"/>
    </source>
</evidence>
<evidence type="ECO:0000256" key="2">
    <source>
        <dbReference type="ARBA" id="ARBA00001947"/>
    </source>
</evidence>
<evidence type="ECO:0000256" key="11">
    <source>
        <dbReference type="ARBA" id="ARBA00023049"/>
    </source>
</evidence>
<evidence type="ECO:0000259" key="14">
    <source>
        <dbReference type="Pfam" id="PF01433"/>
    </source>
</evidence>
<dbReference type="EMBL" id="SJPQ01000002">
    <property type="protein sequence ID" value="TWT88990.1"/>
    <property type="molecule type" value="Genomic_DNA"/>
</dbReference>
<dbReference type="GO" id="GO:0042277">
    <property type="term" value="F:peptide binding"/>
    <property type="evidence" value="ECO:0007669"/>
    <property type="project" value="TreeGrafter"/>
</dbReference>
<dbReference type="Pfam" id="PF13646">
    <property type="entry name" value="HEAT_2"/>
    <property type="match status" value="1"/>
</dbReference>
<dbReference type="Gene3D" id="2.60.40.1730">
    <property type="entry name" value="tricorn interacting facor f3 domain"/>
    <property type="match status" value="1"/>
</dbReference>
<dbReference type="GO" id="GO:0008270">
    <property type="term" value="F:zinc ion binding"/>
    <property type="evidence" value="ECO:0007669"/>
    <property type="project" value="InterPro"/>
</dbReference>
<gene>
    <name evidence="16" type="primary">pepN</name>
    <name evidence="16" type="ORF">Mal64_24810</name>
</gene>
<dbReference type="SUPFAM" id="SSF55486">
    <property type="entry name" value="Metalloproteases ('zincins'), catalytic domain"/>
    <property type="match status" value="1"/>
</dbReference>
<dbReference type="PANTHER" id="PTHR11533">
    <property type="entry name" value="PROTEASE M1 ZINC METALLOPROTEASE"/>
    <property type="match status" value="1"/>
</dbReference>
<proteinExistence type="inferred from homology"/>
<dbReference type="AlphaFoldDB" id="A0A5C5ZP65"/>
<dbReference type="InterPro" id="IPR045357">
    <property type="entry name" value="Aminopeptidase_N-like_N"/>
</dbReference>
<protein>
    <recommendedName>
        <fullName evidence="5">Aminopeptidase N</fullName>
        <ecNumber evidence="4">3.4.11.2</ecNumber>
    </recommendedName>
</protein>
<dbReference type="SUPFAM" id="SSF63737">
    <property type="entry name" value="Leukotriene A4 hydrolase N-terminal domain"/>
    <property type="match status" value="1"/>
</dbReference>
<feature type="domain" description="Aminopeptidase N-like N-terminal" evidence="15">
    <location>
        <begin position="73"/>
        <end position="244"/>
    </location>
</feature>
<evidence type="ECO:0000256" key="8">
    <source>
        <dbReference type="ARBA" id="ARBA00022723"/>
    </source>
</evidence>
<accession>A0A5C5ZP65</accession>
<dbReference type="Proteomes" id="UP000315440">
    <property type="component" value="Unassembled WGS sequence"/>
</dbReference>
<sequence length="885" mass="99176" precursor="true">MTLLSTIKHLTLLPLFASLLATSAAAYEEQCVCHFCQLAAQSASQSQADEEEPSPAPRRYAPDRLVDVLRIRIDVTPDFRERTLAAKTTIEFAPIAKPLGVLRLDAVDLSVESLTAEGAEVETYANDDREITIVFAEPVAVGQRASVTIAYTAEPKRGFYFRTPELGYPAEDEHVWTQGQTHEARHWFPCLDYPNERSATEVICRVPPSMTVVSNGRLAGEGIDGATGLKAVHWVQEKPHAAYLVCLAAGRFEKLEKTAGDVPLAFYTQPSLVEHAANSFEDSDKIISFFEREIGVDYPWDKYDQVTIRDFNSGGMENTSITTLTHRTIFTAATENIYTSRRLDAHEAAHQWFGDYVTCRDWSHLWLNEGFATYYAHLYEGEKYGRDALHYGLLRDADRSIFPQSSDTRPIVTREYENAWDQFDFRNYPKASWVLHMLRSRLGEKTYRAAIKNYLERYALTSVVTEDLVRELESASGLALGRFFDQWVYHGGHPVLRVKYKWLAKEKLAHVTVEQKQTTGDAVLLFRLPTKLRFVVQGDPVGRVVDHDIVIKDAKHDFYVALPKEPAVVRFDPEFTLLADVTFDKPQKLRERQLTQETDAIGRVLAAKRLGGKDNRKAVAALKRALGEDPFYGVRIAAAESLAETDTDAAFEALVASRRQGDARVRLAVVESIARCYRAEAVDRLIETVKTEPNPLIVAAAVRGLGQYTGAKAKGAVADALRRESFFNEIAAAAITAMGQQSNEETADAMFATLREREKEFSERQMRDLAVALAQVWKDRDDRSQVRLYLETMLRHVSQARRRAAAAALGELGDPASLPVLERLARAEDDRLAATAAASVKQLTEKTPAVPKEVQRLRESLRELSDDQAELSEKLEQLESKSEAG</sequence>
<dbReference type="SUPFAM" id="SSF48371">
    <property type="entry name" value="ARM repeat"/>
    <property type="match status" value="1"/>
</dbReference>
<comment type="similarity">
    <text evidence="3">Belongs to the peptidase M1 family.</text>
</comment>
<evidence type="ECO:0000256" key="9">
    <source>
        <dbReference type="ARBA" id="ARBA00022801"/>
    </source>
</evidence>
<dbReference type="Gene3D" id="1.10.390.10">
    <property type="entry name" value="Neutral Protease Domain 2"/>
    <property type="match status" value="1"/>
</dbReference>
<keyword evidence="8" id="KW-0479">Metal-binding</keyword>
<comment type="cofactor">
    <cofactor evidence="2">
        <name>Zn(2+)</name>
        <dbReference type="ChEBI" id="CHEBI:29105"/>
    </cofactor>
</comment>
<evidence type="ECO:0000256" key="5">
    <source>
        <dbReference type="ARBA" id="ARBA00015611"/>
    </source>
</evidence>
<evidence type="ECO:0000256" key="7">
    <source>
        <dbReference type="ARBA" id="ARBA00022670"/>
    </source>
</evidence>
<keyword evidence="9 16" id="KW-0378">Hydrolase</keyword>
<feature type="region of interest" description="Disordered" evidence="12">
    <location>
        <begin position="865"/>
        <end position="885"/>
    </location>
</feature>
<dbReference type="Pfam" id="PF17900">
    <property type="entry name" value="Peptidase_M1_N"/>
    <property type="match status" value="1"/>
</dbReference>
<dbReference type="InterPro" id="IPR011989">
    <property type="entry name" value="ARM-like"/>
</dbReference>
<dbReference type="RefSeq" id="WP_146400513.1">
    <property type="nucleotide sequence ID" value="NZ_SJPQ01000002.1"/>
</dbReference>
<dbReference type="CDD" id="cd09603">
    <property type="entry name" value="M1_APN_like"/>
    <property type="match status" value="1"/>
</dbReference>
<evidence type="ECO:0000256" key="12">
    <source>
        <dbReference type="SAM" id="MobiDB-lite"/>
    </source>
</evidence>
<evidence type="ECO:0000256" key="4">
    <source>
        <dbReference type="ARBA" id="ARBA00012564"/>
    </source>
</evidence>
<dbReference type="GO" id="GO:0070006">
    <property type="term" value="F:metalloaminopeptidase activity"/>
    <property type="evidence" value="ECO:0007669"/>
    <property type="project" value="TreeGrafter"/>
</dbReference>
<dbReference type="PRINTS" id="PR00756">
    <property type="entry name" value="ALADIPTASE"/>
</dbReference>
<dbReference type="InterPro" id="IPR016024">
    <property type="entry name" value="ARM-type_fold"/>
</dbReference>
<dbReference type="SMART" id="SM00567">
    <property type="entry name" value="EZ_HEAT"/>
    <property type="match status" value="4"/>
</dbReference>
<evidence type="ECO:0000256" key="1">
    <source>
        <dbReference type="ARBA" id="ARBA00000098"/>
    </source>
</evidence>